<dbReference type="Gene3D" id="3.20.20.60">
    <property type="entry name" value="Phosphoenolpyruvate-binding domains"/>
    <property type="match status" value="1"/>
</dbReference>
<keyword evidence="14" id="KW-0630">Potassium</keyword>
<dbReference type="UniPathway" id="UPA00109">
    <property type="reaction ID" value="UER00188"/>
</dbReference>
<dbReference type="PRINTS" id="PR01050">
    <property type="entry name" value="PYRUVTKNASE"/>
</dbReference>
<evidence type="ECO:0000256" key="18">
    <source>
        <dbReference type="RuleBase" id="RU000504"/>
    </source>
</evidence>
<dbReference type="RefSeq" id="WP_151860377.1">
    <property type="nucleotide sequence ID" value="NZ_WBZC01000012.1"/>
</dbReference>
<evidence type="ECO:0000256" key="7">
    <source>
        <dbReference type="ARBA" id="ARBA00018587"/>
    </source>
</evidence>
<evidence type="ECO:0000256" key="17">
    <source>
        <dbReference type="NCBIfam" id="TIGR01064"/>
    </source>
</evidence>
<comment type="similarity">
    <text evidence="4">In the C-terminal section; belongs to the PEP-utilizing enzyme family.</text>
</comment>
<keyword evidence="15 18" id="KW-0324">Glycolysis</keyword>
<dbReference type="InterPro" id="IPR036637">
    <property type="entry name" value="Phosphohistidine_dom_sf"/>
</dbReference>
<feature type="domain" description="Pyruvate kinase barrel" evidence="19">
    <location>
        <begin position="1"/>
        <end position="324"/>
    </location>
</feature>
<feature type="domain" description="PEP-utilising enzyme mobile" evidence="20">
    <location>
        <begin position="505"/>
        <end position="575"/>
    </location>
</feature>
<comment type="pathway">
    <text evidence="3 18">Carbohydrate degradation; glycolysis; pyruvate from D-glyceraldehyde 3-phosphate: step 5/5.</text>
</comment>
<dbReference type="AlphaFoldDB" id="A0A6I0FJP2"/>
<evidence type="ECO:0000256" key="10">
    <source>
        <dbReference type="ARBA" id="ARBA00022741"/>
    </source>
</evidence>
<evidence type="ECO:0000256" key="15">
    <source>
        <dbReference type="ARBA" id="ARBA00023152"/>
    </source>
</evidence>
<evidence type="ECO:0000256" key="16">
    <source>
        <dbReference type="ARBA" id="ARBA00023317"/>
    </source>
</evidence>
<evidence type="ECO:0000256" key="3">
    <source>
        <dbReference type="ARBA" id="ARBA00004997"/>
    </source>
</evidence>
<evidence type="ECO:0000256" key="4">
    <source>
        <dbReference type="ARBA" id="ARBA00006237"/>
    </source>
</evidence>
<evidence type="ECO:0000256" key="12">
    <source>
        <dbReference type="ARBA" id="ARBA00022840"/>
    </source>
</evidence>
<dbReference type="Gene3D" id="3.50.30.10">
    <property type="entry name" value="Phosphohistidine domain"/>
    <property type="match status" value="1"/>
</dbReference>
<organism evidence="22 23">
    <name type="scientific">Alkaliphilus pronyensis</name>
    <dbReference type="NCBI Taxonomy" id="1482732"/>
    <lineage>
        <taxon>Bacteria</taxon>
        <taxon>Bacillati</taxon>
        <taxon>Bacillota</taxon>
        <taxon>Clostridia</taxon>
        <taxon>Peptostreptococcales</taxon>
        <taxon>Natronincolaceae</taxon>
        <taxon>Alkaliphilus</taxon>
    </lineage>
</organism>
<gene>
    <name evidence="22" type="primary">pyk</name>
    <name evidence="22" type="ORF">F8154_04395</name>
</gene>
<dbReference type="SUPFAM" id="SSF52935">
    <property type="entry name" value="PK C-terminal domain-like"/>
    <property type="match status" value="1"/>
</dbReference>
<dbReference type="InterPro" id="IPR018209">
    <property type="entry name" value="Pyrv_Knase_AS"/>
</dbReference>
<evidence type="ECO:0000256" key="2">
    <source>
        <dbReference type="ARBA" id="ARBA00001958"/>
    </source>
</evidence>
<dbReference type="OrthoDB" id="9812123at2"/>
<evidence type="ECO:0000313" key="22">
    <source>
        <dbReference type="EMBL" id="KAB3536321.1"/>
    </source>
</evidence>
<keyword evidence="9" id="KW-0479">Metal-binding</keyword>
<reference evidence="22 23" key="1">
    <citation type="submission" date="2019-10" db="EMBL/GenBank/DDBJ databases">
        <title>Alkaliphilus serpentinus sp. nov. and Alkaliphilus pronyensis sp. nov., two novel anaerobic alkaliphilic species isolated from the serpentinized-hosted hydrothermal field of the Prony Bay (New Caledonia).</title>
        <authorList>
            <person name="Postec A."/>
        </authorList>
    </citation>
    <scope>NUCLEOTIDE SEQUENCE [LARGE SCALE GENOMIC DNA]</scope>
    <source>
        <strain evidence="22 23">LacV</strain>
    </source>
</reference>
<dbReference type="NCBIfam" id="NF004491">
    <property type="entry name" value="PRK05826.1"/>
    <property type="match status" value="1"/>
</dbReference>
<dbReference type="FunFam" id="3.20.20.60:FF:000001">
    <property type="entry name" value="Pyruvate kinase"/>
    <property type="match status" value="1"/>
</dbReference>
<dbReference type="InterPro" id="IPR015793">
    <property type="entry name" value="Pyrv_Knase_brl"/>
</dbReference>
<evidence type="ECO:0000259" key="21">
    <source>
        <dbReference type="Pfam" id="PF02887"/>
    </source>
</evidence>
<dbReference type="InterPro" id="IPR011037">
    <property type="entry name" value="Pyrv_Knase-like_insert_dom_sf"/>
</dbReference>
<dbReference type="SUPFAM" id="SSF51621">
    <property type="entry name" value="Phosphoenolpyruvate/pyruvate domain"/>
    <property type="match status" value="1"/>
</dbReference>
<dbReference type="GO" id="GO:0000287">
    <property type="term" value="F:magnesium ion binding"/>
    <property type="evidence" value="ECO:0007669"/>
    <property type="project" value="UniProtKB-UniRule"/>
</dbReference>
<evidence type="ECO:0000259" key="20">
    <source>
        <dbReference type="Pfam" id="PF00391"/>
    </source>
</evidence>
<dbReference type="Proteomes" id="UP000432715">
    <property type="component" value="Unassembled WGS sequence"/>
</dbReference>
<keyword evidence="13 18" id="KW-0460">Magnesium</keyword>
<dbReference type="GO" id="GO:0030955">
    <property type="term" value="F:potassium ion binding"/>
    <property type="evidence" value="ECO:0007669"/>
    <property type="project" value="UniProtKB-UniRule"/>
</dbReference>
<dbReference type="EMBL" id="WBZC01000012">
    <property type="protein sequence ID" value="KAB3536321.1"/>
    <property type="molecule type" value="Genomic_DNA"/>
</dbReference>
<dbReference type="InterPro" id="IPR040442">
    <property type="entry name" value="Pyrv_kinase-like_dom_sf"/>
</dbReference>
<comment type="caution">
    <text evidence="22">The sequence shown here is derived from an EMBL/GenBank/DDBJ whole genome shotgun (WGS) entry which is preliminary data.</text>
</comment>
<dbReference type="SUPFAM" id="SSF50800">
    <property type="entry name" value="PK beta-barrel domain-like"/>
    <property type="match status" value="1"/>
</dbReference>
<comment type="catalytic activity">
    <reaction evidence="18">
        <text>pyruvate + ATP = phosphoenolpyruvate + ADP + H(+)</text>
        <dbReference type="Rhea" id="RHEA:18157"/>
        <dbReference type="ChEBI" id="CHEBI:15361"/>
        <dbReference type="ChEBI" id="CHEBI:15378"/>
        <dbReference type="ChEBI" id="CHEBI:30616"/>
        <dbReference type="ChEBI" id="CHEBI:58702"/>
        <dbReference type="ChEBI" id="CHEBI:456216"/>
        <dbReference type="EC" id="2.7.1.40"/>
    </reaction>
</comment>
<accession>A0A6I0FJP2</accession>
<dbReference type="GO" id="GO:0016301">
    <property type="term" value="F:kinase activity"/>
    <property type="evidence" value="ECO:0007669"/>
    <property type="project" value="UniProtKB-KW"/>
</dbReference>
<dbReference type="Gene3D" id="3.40.1380.20">
    <property type="entry name" value="Pyruvate kinase, C-terminal domain"/>
    <property type="match status" value="1"/>
</dbReference>
<dbReference type="InterPro" id="IPR036918">
    <property type="entry name" value="Pyrv_Knase_C_sf"/>
</dbReference>
<dbReference type="GO" id="GO:0005524">
    <property type="term" value="F:ATP binding"/>
    <property type="evidence" value="ECO:0007669"/>
    <property type="project" value="UniProtKB-KW"/>
</dbReference>
<dbReference type="PANTHER" id="PTHR11817">
    <property type="entry name" value="PYRUVATE KINASE"/>
    <property type="match status" value="1"/>
</dbReference>
<feature type="domain" description="Pyruvate kinase C-terminal" evidence="21">
    <location>
        <begin position="357"/>
        <end position="470"/>
    </location>
</feature>
<keyword evidence="11 18" id="KW-0418">Kinase</keyword>
<evidence type="ECO:0000256" key="11">
    <source>
        <dbReference type="ARBA" id="ARBA00022777"/>
    </source>
</evidence>
<dbReference type="NCBIfam" id="NF004978">
    <property type="entry name" value="PRK06354.1"/>
    <property type="match status" value="1"/>
</dbReference>
<evidence type="ECO:0000256" key="1">
    <source>
        <dbReference type="ARBA" id="ARBA00001946"/>
    </source>
</evidence>
<evidence type="ECO:0000313" key="23">
    <source>
        <dbReference type="Proteomes" id="UP000432715"/>
    </source>
</evidence>
<dbReference type="GO" id="GO:0004743">
    <property type="term" value="F:pyruvate kinase activity"/>
    <property type="evidence" value="ECO:0007669"/>
    <property type="project" value="UniProtKB-UniRule"/>
</dbReference>
<dbReference type="EC" id="2.7.1.40" evidence="6 17"/>
<comment type="cofactor">
    <cofactor evidence="1">
        <name>Mg(2+)</name>
        <dbReference type="ChEBI" id="CHEBI:18420"/>
    </cofactor>
</comment>
<evidence type="ECO:0000256" key="14">
    <source>
        <dbReference type="ARBA" id="ARBA00022958"/>
    </source>
</evidence>
<comment type="cofactor">
    <cofactor evidence="2">
        <name>K(+)</name>
        <dbReference type="ChEBI" id="CHEBI:29103"/>
    </cofactor>
</comment>
<dbReference type="Pfam" id="PF00224">
    <property type="entry name" value="PK"/>
    <property type="match status" value="1"/>
</dbReference>
<dbReference type="NCBIfam" id="TIGR01064">
    <property type="entry name" value="pyruv_kin"/>
    <property type="match status" value="1"/>
</dbReference>
<dbReference type="InterPro" id="IPR015806">
    <property type="entry name" value="Pyrv_Knase_insert_dom_sf"/>
</dbReference>
<keyword evidence="16 22" id="KW-0670">Pyruvate</keyword>
<dbReference type="GO" id="GO:0006950">
    <property type="term" value="P:response to stress"/>
    <property type="evidence" value="ECO:0007669"/>
    <property type="project" value="UniProtKB-ARBA"/>
</dbReference>
<keyword evidence="23" id="KW-1185">Reference proteome</keyword>
<sequence length="585" mass="62765">MRKTKIVCTIGPASENKDVFRELVKNGLNVARLNFSHGDHKEHLNRIENIKAIRDELDVPVALLLDTKGPEIRTGKFSVPEVQLEEGQKFTLTIRDVLGNNEICNITYTGLPKDVVKGNSILIDDGLVELEVEKVLNDTDIECIVKNAGVVKNHKGVNVPGVKINLPAITTKDREDIEFGIENDIDFIAASFVRKASDVLAIRKILEDNGAEHIHIISKIENQEGLDNLEEIIEVSDGIMVARGDLGVEIPTEEVPLAQKRMIQLCNKAGKPVITATQMLDSMIRNPRPTRAEVTDVANAIFDGTDAIMLSGETAAGKYPVEAVSMMANIAKTTEAAINYRELLRTKAIDKEITVTDAISHATCNTAMDLEASAIITATSSGYTAKMVSKFKPKAPIIAATTTNRIRRRLSLTWGVETVLTDVMESTDDVIDGAVSMALNKALIKRGDLVVITAGVPVGVTGTTNLIKVHIVGDVLVSGMGVGKRSATGKVVIVNESNYDSVDFNTGDILVAKATDKEVVPLMELAAAVITEEGGLTSHAAIVGLNLLKPTVVGADGATTKLKNGDIITVDAATGLIYSGKTRVL</sequence>
<dbReference type="InterPro" id="IPR008279">
    <property type="entry name" value="PEP-util_enz_mobile_dom"/>
</dbReference>
<dbReference type="InterPro" id="IPR015795">
    <property type="entry name" value="Pyrv_Knase_C"/>
</dbReference>
<evidence type="ECO:0000256" key="6">
    <source>
        <dbReference type="ARBA" id="ARBA00012142"/>
    </source>
</evidence>
<dbReference type="InterPro" id="IPR001697">
    <property type="entry name" value="Pyr_Knase"/>
</dbReference>
<dbReference type="Pfam" id="PF02887">
    <property type="entry name" value="PK_C"/>
    <property type="match status" value="1"/>
</dbReference>
<keyword evidence="8 18" id="KW-0808">Transferase</keyword>
<name>A0A6I0FJP2_9FIRM</name>
<dbReference type="InterPro" id="IPR015813">
    <property type="entry name" value="Pyrv/PenolPyrv_kinase-like_dom"/>
</dbReference>
<comment type="similarity">
    <text evidence="5 18">Belongs to the pyruvate kinase family.</text>
</comment>
<dbReference type="Pfam" id="PF00391">
    <property type="entry name" value="PEP-utilizers"/>
    <property type="match status" value="1"/>
</dbReference>
<evidence type="ECO:0000259" key="19">
    <source>
        <dbReference type="Pfam" id="PF00224"/>
    </source>
</evidence>
<dbReference type="PROSITE" id="PS00110">
    <property type="entry name" value="PYRUVATE_KINASE"/>
    <property type="match status" value="1"/>
</dbReference>
<dbReference type="Gene3D" id="2.40.33.10">
    <property type="entry name" value="PK beta-barrel domain-like"/>
    <property type="match status" value="1"/>
</dbReference>
<evidence type="ECO:0000256" key="9">
    <source>
        <dbReference type="ARBA" id="ARBA00022723"/>
    </source>
</evidence>
<evidence type="ECO:0000256" key="13">
    <source>
        <dbReference type="ARBA" id="ARBA00022842"/>
    </source>
</evidence>
<dbReference type="SUPFAM" id="SSF52009">
    <property type="entry name" value="Phosphohistidine domain"/>
    <property type="match status" value="1"/>
</dbReference>
<evidence type="ECO:0000256" key="8">
    <source>
        <dbReference type="ARBA" id="ARBA00022679"/>
    </source>
</evidence>
<evidence type="ECO:0000256" key="5">
    <source>
        <dbReference type="ARBA" id="ARBA00008663"/>
    </source>
</evidence>
<keyword evidence="10" id="KW-0547">Nucleotide-binding</keyword>
<protein>
    <recommendedName>
        <fullName evidence="7 17">Pyruvate kinase</fullName>
        <ecNumber evidence="6 17">2.7.1.40</ecNumber>
    </recommendedName>
</protein>
<keyword evidence="12" id="KW-0067">ATP-binding</keyword>
<dbReference type="FunFam" id="2.40.33.10:FF:000001">
    <property type="entry name" value="Pyruvate kinase"/>
    <property type="match status" value="1"/>
</dbReference>
<proteinExistence type="inferred from homology"/>